<dbReference type="Pfam" id="PF23791">
    <property type="entry name" value="DUF7173"/>
    <property type="match status" value="1"/>
</dbReference>
<protein>
    <submittedName>
        <fullName evidence="1">Uncharacterized protein</fullName>
    </submittedName>
</protein>
<accession>A0ABY0BLL8</accession>
<name>A0ABY0BLL8_MORCA</name>
<sequence length="128" mass="14348">MTIKELATQWLDAKRAEQQAAAKRLEIERQLIKNVGVTKEGVVTYQGDAFTVKTTGKLTRTLDDAAVSRHWDSLPAEVQACIKWKPALDLKNFRALELMRDDLAPVLHQYLTVKPAKPSISVEFSNGN</sequence>
<comment type="caution">
    <text evidence="1">The sequence shown here is derived from an EMBL/GenBank/DDBJ whole genome shotgun (WGS) entry which is preliminary data.</text>
</comment>
<proteinExistence type="predicted"/>
<dbReference type="RefSeq" id="WP_004463088.1">
    <property type="nucleotide sequence ID" value="NZ_JAABKV010000009.1"/>
</dbReference>
<dbReference type="InterPro" id="IPR055597">
    <property type="entry name" value="DUF7173"/>
</dbReference>
<gene>
    <name evidence="1" type="ORF">EJK54_1950</name>
</gene>
<evidence type="ECO:0000313" key="1">
    <source>
        <dbReference type="EMBL" id="RUO17454.1"/>
    </source>
</evidence>
<dbReference type="Proteomes" id="UP000268436">
    <property type="component" value="Unassembled WGS sequence"/>
</dbReference>
<organism evidence="1 2">
    <name type="scientific">Moraxella catarrhalis</name>
    <name type="common">Branhamella catarrhalis</name>
    <dbReference type="NCBI Taxonomy" id="480"/>
    <lineage>
        <taxon>Bacteria</taxon>
        <taxon>Pseudomonadati</taxon>
        <taxon>Pseudomonadota</taxon>
        <taxon>Gammaproteobacteria</taxon>
        <taxon>Moraxellales</taxon>
        <taxon>Moraxellaceae</taxon>
        <taxon>Moraxella</taxon>
    </lineage>
</organism>
<reference evidence="1 2" key="1">
    <citation type="submission" date="2018-12" db="EMBL/GenBank/DDBJ databases">
        <title>Persistence of Moraxella catarrhalis in Chronic Obstructive Pulmonary Disease and Regulation of the Hag/MID Adhesin.</title>
        <authorList>
            <person name="Murphy T."/>
            <person name="Zhao X."/>
            <person name="Vyas G."/>
            <person name="Aluvathingal J."/>
            <person name="Nadendla S."/>
            <person name="Tallon L."/>
            <person name="Tettelin H."/>
        </authorList>
    </citation>
    <scope>NUCLEOTIDE SEQUENCE [LARGE SCALE GENOMIC DNA]</scope>
    <source>
        <strain evidence="1 2">173P27B1</strain>
    </source>
</reference>
<dbReference type="EMBL" id="RYER01000004">
    <property type="protein sequence ID" value="RUO17454.1"/>
    <property type="molecule type" value="Genomic_DNA"/>
</dbReference>
<keyword evidence="2" id="KW-1185">Reference proteome</keyword>
<evidence type="ECO:0000313" key="2">
    <source>
        <dbReference type="Proteomes" id="UP000268436"/>
    </source>
</evidence>